<comment type="caution">
    <text evidence="7">The sequence shown here is derived from an EMBL/GenBank/DDBJ whole genome shotgun (WGS) entry which is preliminary data.</text>
</comment>
<reference evidence="7 8" key="1">
    <citation type="submission" date="2024-06" db="EMBL/GenBank/DDBJ databases">
        <title>Genomic Encyclopedia of Type Strains, Phase IV (KMG-IV): sequencing the most valuable type-strain genomes for metagenomic binning, comparative biology and taxonomic classification.</title>
        <authorList>
            <person name="Goeker M."/>
        </authorList>
    </citation>
    <scope>NUCLEOTIDE SEQUENCE [LARGE SCALE GENOMIC DNA]</scope>
    <source>
        <strain evidence="7 8">DSM 29780</strain>
    </source>
</reference>
<keyword evidence="8" id="KW-1185">Reference proteome</keyword>
<dbReference type="EMBL" id="JBEPMB010000001">
    <property type="protein sequence ID" value="MET3612175.1"/>
    <property type="molecule type" value="Genomic_DNA"/>
</dbReference>
<dbReference type="Proteomes" id="UP001549047">
    <property type="component" value="Unassembled WGS sequence"/>
</dbReference>
<organism evidence="7 8">
    <name type="scientific">Rhizobium aquaticum</name>
    <dbReference type="NCBI Taxonomy" id="1549636"/>
    <lineage>
        <taxon>Bacteria</taxon>
        <taxon>Pseudomonadati</taxon>
        <taxon>Pseudomonadota</taxon>
        <taxon>Alphaproteobacteria</taxon>
        <taxon>Hyphomicrobiales</taxon>
        <taxon>Rhizobiaceae</taxon>
        <taxon>Rhizobium/Agrobacterium group</taxon>
        <taxon>Rhizobium</taxon>
    </lineage>
</organism>
<accession>A0ABV2IUL8</accession>
<keyword evidence="5" id="KW-0732">Signal</keyword>
<dbReference type="RefSeq" id="WP_354554756.1">
    <property type="nucleotide sequence ID" value="NZ_JBEPMB010000001.1"/>
</dbReference>
<evidence type="ECO:0000256" key="5">
    <source>
        <dbReference type="SAM" id="SignalP"/>
    </source>
</evidence>
<dbReference type="PANTHER" id="PTHR10587">
    <property type="entry name" value="GLYCOSYL TRANSFERASE-RELATED"/>
    <property type="match status" value="1"/>
</dbReference>
<protein>
    <recommendedName>
        <fullName evidence="3">Chitooligosaccharide deacetylase</fullName>
    </recommendedName>
    <alternativeName>
        <fullName evidence="4">Nodulation protein B</fullName>
    </alternativeName>
</protein>
<dbReference type="SUPFAM" id="SSF88713">
    <property type="entry name" value="Glycoside hydrolase/deacetylase"/>
    <property type="match status" value="1"/>
</dbReference>
<evidence type="ECO:0000256" key="2">
    <source>
        <dbReference type="ARBA" id="ARBA00010973"/>
    </source>
</evidence>
<dbReference type="InterPro" id="IPR002509">
    <property type="entry name" value="NODB_dom"/>
</dbReference>
<dbReference type="Pfam" id="PF01522">
    <property type="entry name" value="Polysacc_deac_1"/>
    <property type="match status" value="1"/>
</dbReference>
<proteinExistence type="inferred from homology"/>
<feature type="domain" description="NodB homology" evidence="6">
    <location>
        <begin position="40"/>
        <end position="230"/>
    </location>
</feature>
<feature type="signal peptide" evidence="5">
    <location>
        <begin position="1"/>
        <end position="18"/>
    </location>
</feature>
<evidence type="ECO:0000256" key="1">
    <source>
        <dbReference type="ARBA" id="ARBA00003236"/>
    </source>
</evidence>
<evidence type="ECO:0000259" key="6">
    <source>
        <dbReference type="PROSITE" id="PS51677"/>
    </source>
</evidence>
<dbReference type="PANTHER" id="PTHR10587:SF134">
    <property type="entry name" value="SECRETED PROTEIN"/>
    <property type="match status" value="1"/>
</dbReference>
<dbReference type="InterPro" id="IPR011330">
    <property type="entry name" value="Glyco_hydro/deAcase_b/a-brl"/>
</dbReference>
<gene>
    <name evidence="7" type="ORF">ABID16_000480</name>
</gene>
<evidence type="ECO:0000313" key="7">
    <source>
        <dbReference type="EMBL" id="MET3612175.1"/>
    </source>
</evidence>
<name>A0ABV2IUL8_9HYPH</name>
<feature type="chain" id="PRO_5046082561" description="Chitooligosaccharide deacetylase" evidence="5">
    <location>
        <begin position="19"/>
        <end position="247"/>
    </location>
</feature>
<dbReference type="PROSITE" id="PS51677">
    <property type="entry name" value="NODB"/>
    <property type="match status" value="1"/>
</dbReference>
<sequence>MKTIFVVSILLAATPALADSYTKQGLVEPKLHLAGKHDVPTVALTFDACMGATDPRILETLINHQIPATIFVTHRWLRKNAQSYAQLRARPDLFQIENHGENHIPAVDRPMDIYGIKTAGSPDGVRAEVEGGAQAIAATGAPKPTWYRDATAVYSPEAIRQIRAMGYKIGGYSVNGDGGSLLGVDATVRSFESARDGDVIIAHINQPTHKAGEGVVKGIEALKAKGYRFVRLGDMTTSEDKLAKTGG</sequence>
<evidence type="ECO:0000256" key="3">
    <source>
        <dbReference type="ARBA" id="ARBA00020071"/>
    </source>
</evidence>
<dbReference type="Gene3D" id="3.20.20.370">
    <property type="entry name" value="Glycoside hydrolase/deacetylase"/>
    <property type="match status" value="1"/>
</dbReference>
<evidence type="ECO:0000313" key="8">
    <source>
        <dbReference type="Proteomes" id="UP001549047"/>
    </source>
</evidence>
<evidence type="ECO:0000256" key="4">
    <source>
        <dbReference type="ARBA" id="ARBA00032976"/>
    </source>
</evidence>
<comment type="function">
    <text evidence="1">Is involved in generating a small heat-stable compound (Nod), an acylated oligomer of N-acetylglucosamine, that stimulates mitosis in various plant protoplasts.</text>
</comment>
<dbReference type="InterPro" id="IPR050248">
    <property type="entry name" value="Polysacc_deacetylase_ArnD"/>
</dbReference>
<comment type="similarity">
    <text evidence="2">Belongs to the polysaccharide deacetylase family.</text>
</comment>